<feature type="compositionally biased region" description="Basic residues" evidence="1">
    <location>
        <begin position="1"/>
        <end position="15"/>
    </location>
</feature>
<dbReference type="AlphaFoldDB" id="A0A2T6C7E3"/>
<feature type="region of interest" description="Disordered" evidence="1">
    <location>
        <begin position="1"/>
        <end position="53"/>
    </location>
</feature>
<reference evidence="2 3" key="1">
    <citation type="submission" date="2018-04" db="EMBL/GenBank/DDBJ databases">
        <title>Genomic Encyclopedia of Archaeal and Bacterial Type Strains, Phase II (KMG-II): from individual species to whole genera.</title>
        <authorList>
            <person name="Goeker M."/>
        </authorList>
    </citation>
    <scope>NUCLEOTIDE SEQUENCE [LARGE SCALE GENOMIC DNA]</scope>
    <source>
        <strain evidence="2 3">DSM 45787</strain>
    </source>
</reference>
<protein>
    <submittedName>
        <fullName evidence="2">Uncharacterized protein</fullName>
    </submittedName>
</protein>
<comment type="caution">
    <text evidence="2">The sequence shown here is derived from an EMBL/GenBank/DDBJ whole genome shotgun (WGS) entry which is preliminary data.</text>
</comment>
<accession>A0A2T6C7E3</accession>
<gene>
    <name evidence="2" type="ORF">C8P63_1039</name>
</gene>
<proteinExistence type="predicted"/>
<dbReference type="Proteomes" id="UP000244240">
    <property type="component" value="Unassembled WGS sequence"/>
</dbReference>
<organism evidence="2 3">
    <name type="scientific">Melghirimyces profundicolus</name>
    <dbReference type="NCBI Taxonomy" id="1242148"/>
    <lineage>
        <taxon>Bacteria</taxon>
        <taxon>Bacillati</taxon>
        <taxon>Bacillota</taxon>
        <taxon>Bacilli</taxon>
        <taxon>Bacillales</taxon>
        <taxon>Thermoactinomycetaceae</taxon>
        <taxon>Melghirimyces</taxon>
    </lineage>
</organism>
<keyword evidence="3" id="KW-1185">Reference proteome</keyword>
<dbReference type="EMBL" id="QBKR01000003">
    <property type="protein sequence ID" value="PTX64227.1"/>
    <property type="molecule type" value="Genomic_DNA"/>
</dbReference>
<name>A0A2T6C7E3_9BACL</name>
<evidence type="ECO:0000256" key="1">
    <source>
        <dbReference type="SAM" id="MobiDB-lite"/>
    </source>
</evidence>
<evidence type="ECO:0000313" key="3">
    <source>
        <dbReference type="Proteomes" id="UP000244240"/>
    </source>
</evidence>
<sequence>MKRKRPLSKKHKAKPRFAPGITGDQLQKDATPDEVRRGDYTQTVRLEEEPPPQ</sequence>
<dbReference type="RefSeq" id="WP_170109454.1">
    <property type="nucleotide sequence ID" value="NZ_QBKR01000003.1"/>
</dbReference>
<evidence type="ECO:0000313" key="2">
    <source>
        <dbReference type="EMBL" id="PTX64227.1"/>
    </source>
</evidence>
<feature type="compositionally biased region" description="Basic and acidic residues" evidence="1">
    <location>
        <begin position="26"/>
        <end position="39"/>
    </location>
</feature>